<keyword evidence="2" id="KW-1185">Reference proteome</keyword>
<dbReference type="EMBL" id="CP050472">
    <property type="protein sequence ID" value="UTZ34815.1"/>
    <property type="molecule type" value="Genomic_DNA"/>
</dbReference>
<sequence length="86" mass="10158">MTMEKLSAETATHLLTCRHAFGKHGKNYDMKCHILKSMPDGRLKVQVYGERYWANTQHVVRIRYVQPNRVRVRLENRNAGNHHDEN</sequence>
<proteinExistence type="predicted"/>
<gene>
    <name evidence="1" type="ORF">HB762_26505</name>
</gene>
<keyword evidence="1" id="KW-0614">Plasmid</keyword>
<evidence type="ECO:0000313" key="1">
    <source>
        <dbReference type="EMBL" id="UTZ34815.1"/>
    </source>
</evidence>
<protein>
    <submittedName>
        <fullName evidence="1">Uncharacterized protein</fullName>
    </submittedName>
</protein>
<evidence type="ECO:0000313" key="2">
    <source>
        <dbReference type="Proteomes" id="UP001059912"/>
    </source>
</evidence>
<organism evidence="1 2">
    <name type="scientific">Vibrio campbellii</name>
    <dbReference type="NCBI Taxonomy" id="680"/>
    <lineage>
        <taxon>Bacteria</taxon>
        <taxon>Pseudomonadati</taxon>
        <taxon>Pseudomonadota</taxon>
        <taxon>Gammaproteobacteria</taxon>
        <taxon>Vibrionales</taxon>
        <taxon>Vibrionaceae</taxon>
        <taxon>Vibrio</taxon>
    </lineage>
</organism>
<geneLocation type="plasmid" evidence="1 2">
    <name>unnamed1</name>
</geneLocation>
<dbReference type="Proteomes" id="UP001059912">
    <property type="component" value="Plasmid unnamed1"/>
</dbReference>
<name>A0ABY5IMG9_9VIBR</name>
<accession>A0ABY5IMG9</accession>
<reference evidence="1" key="1">
    <citation type="submission" date="2020-03" db="EMBL/GenBank/DDBJ databases">
        <title>Five strains of Vibrio campbellii isolated from Mariana Trench.</title>
        <authorList>
            <person name="Liang J."/>
            <person name="Zhang X.-H."/>
        </authorList>
    </citation>
    <scope>NUCLEOTIDE SEQUENCE</scope>
    <source>
        <strain evidence="1">LJC013</strain>
        <plasmid evidence="1">unnamed1</plasmid>
    </source>
</reference>